<accession>A0ABV9FIE5</accession>
<proteinExistence type="inferred from homology"/>
<feature type="transmembrane region" description="Helical" evidence="7">
    <location>
        <begin position="300"/>
        <end position="321"/>
    </location>
</feature>
<dbReference type="Proteomes" id="UP001596028">
    <property type="component" value="Unassembled WGS sequence"/>
</dbReference>
<dbReference type="InterPro" id="IPR050250">
    <property type="entry name" value="Macrolide_Exporter_MacB"/>
</dbReference>
<evidence type="ECO:0000313" key="11">
    <source>
        <dbReference type="Proteomes" id="UP001596028"/>
    </source>
</evidence>
<keyword evidence="2" id="KW-1003">Cell membrane</keyword>
<dbReference type="Pfam" id="PF02687">
    <property type="entry name" value="FtsX"/>
    <property type="match status" value="2"/>
</dbReference>
<dbReference type="Pfam" id="PF12704">
    <property type="entry name" value="MacB_PCD"/>
    <property type="match status" value="1"/>
</dbReference>
<organism evidence="10 11">
    <name type="scientific">Cohnella hongkongensis</name>
    <dbReference type="NCBI Taxonomy" id="178337"/>
    <lineage>
        <taxon>Bacteria</taxon>
        <taxon>Bacillati</taxon>
        <taxon>Bacillota</taxon>
        <taxon>Bacilli</taxon>
        <taxon>Bacillales</taxon>
        <taxon>Paenibacillaceae</taxon>
        <taxon>Cohnella</taxon>
    </lineage>
</organism>
<dbReference type="EMBL" id="JBHSEP010000030">
    <property type="protein sequence ID" value="MFC4601766.1"/>
    <property type="molecule type" value="Genomic_DNA"/>
</dbReference>
<evidence type="ECO:0000259" key="8">
    <source>
        <dbReference type="Pfam" id="PF02687"/>
    </source>
</evidence>
<evidence type="ECO:0000259" key="9">
    <source>
        <dbReference type="Pfam" id="PF12704"/>
    </source>
</evidence>
<comment type="caution">
    <text evidence="10">The sequence shown here is derived from an EMBL/GenBank/DDBJ whole genome shotgun (WGS) entry which is preliminary data.</text>
</comment>
<gene>
    <name evidence="10" type="ORF">ACFO3S_26245</name>
</gene>
<evidence type="ECO:0000256" key="2">
    <source>
        <dbReference type="ARBA" id="ARBA00022475"/>
    </source>
</evidence>
<evidence type="ECO:0000256" key="6">
    <source>
        <dbReference type="ARBA" id="ARBA00038076"/>
    </source>
</evidence>
<feature type="domain" description="MacB-like periplasmic core" evidence="9">
    <location>
        <begin position="19"/>
        <end position="187"/>
    </location>
</feature>
<keyword evidence="4 7" id="KW-1133">Transmembrane helix</keyword>
<comment type="similarity">
    <text evidence="6">Belongs to the ABC-4 integral membrane protein family.</text>
</comment>
<feature type="transmembrane region" description="Helical" evidence="7">
    <location>
        <begin position="341"/>
        <end position="363"/>
    </location>
</feature>
<keyword evidence="5 7" id="KW-0472">Membrane</keyword>
<evidence type="ECO:0000313" key="10">
    <source>
        <dbReference type="EMBL" id="MFC4601766.1"/>
    </source>
</evidence>
<feature type="transmembrane region" description="Helical" evidence="7">
    <location>
        <begin position="774"/>
        <end position="797"/>
    </location>
</feature>
<dbReference type="InterPro" id="IPR003838">
    <property type="entry name" value="ABC3_permease_C"/>
</dbReference>
<evidence type="ECO:0000256" key="5">
    <source>
        <dbReference type="ARBA" id="ARBA00023136"/>
    </source>
</evidence>
<reference evidence="11" key="1">
    <citation type="journal article" date="2019" name="Int. J. Syst. Evol. Microbiol.">
        <title>The Global Catalogue of Microorganisms (GCM) 10K type strain sequencing project: providing services to taxonomists for standard genome sequencing and annotation.</title>
        <authorList>
            <consortium name="The Broad Institute Genomics Platform"/>
            <consortium name="The Broad Institute Genome Sequencing Center for Infectious Disease"/>
            <person name="Wu L."/>
            <person name="Ma J."/>
        </authorList>
    </citation>
    <scope>NUCLEOTIDE SEQUENCE [LARGE SCALE GENOMIC DNA]</scope>
    <source>
        <strain evidence="11">CCUG 49571</strain>
    </source>
</reference>
<evidence type="ECO:0000256" key="1">
    <source>
        <dbReference type="ARBA" id="ARBA00004651"/>
    </source>
</evidence>
<dbReference type="RefSeq" id="WP_378102281.1">
    <property type="nucleotide sequence ID" value="NZ_JBHSEP010000030.1"/>
</dbReference>
<feature type="transmembrane region" description="Helical" evidence="7">
    <location>
        <begin position="809"/>
        <end position="829"/>
    </location>
</feature>
<dbReference type="PANTHER" id="PTHR30572:SF4">
    <property type="entry name" value="ABC TRANSPORTER PERMEASE YTRF"/>
    <property type="match status" value="1"/>
</dbReference>
<feature type="domain" description="ABC3 transporter permease C-terminal" evidence="8">
    <location>
        <begin position="250"/>
        <end position="373"/>
    </location>
</feature>
<evidence type="ECO:0000256" key="3">
    <source>
        <dbReference type="ARBA" id="ARBA00022692"/>
    </source>
</evidence>
<protein>
    <submittedName>
        <fullName evidence="10">ABC transporter permease</fullName>
    </submittedName>
</protein>
<comment type="subcellular location">
    <subcellularLocation>
        <location evidence="1">Cell membrane</location>
        <topology evidence="1">Multi-pass membrane protein</topology>
    </subcellularLocation>
</comment>
<feature type="transmembrane region" description="Helical" evidence="7">
    <location>
        <begin position="420"/>
        <end position="438"/>
    </location>
</feature>
<evidence type="ECO:0000256" key="7">
    <source>
        <dbReference type="SAM" id="Phobius"/>
    </source>
</evidence>
<feature type="transmembrane region" description="Helical" evidence="7">
    <location>
        <begin position="720"/>
        <end position="741"/>
    </location>
</feature>
<feature type="domain" description="ABC3 transporter permease C-terminal" evidence="8">
    <location>
        <begin position="725"/>
        <end position="838"/>
    </location>
</feature>
<keyword evidence="11" id="KW-1185">Reference proteome</keyword>
<evidence type="ECO:0000256" key="4">
    <source>
        <dbReference type="ARBA" id="ARBA00022989"/>
    </source>
</evidence>
<feature type="transmembrane region" description="Helical" evidence="7">
    <location>
        <begin position="242"/>
        <end position="266"/>
    </location>
</feature>
<name>A0ABV9FIE5_9BACL</name>
<dbReference type="PANTHER" id="PTHR30572">
    <property type="entry name" value="MEMBRANE COMPONENT OF TRANSPORTER-RELATED"/>
    <property type="match status" value="1"/>
</dbReference>
<feature type="transmembrane region" description="Helical" evidence="7">
    <location>
        <begin position="20"/>
        <end position="40"/>
    </location>
</feature>
<sequence length="849" mass="93301">MRSYSAMAGRYLKQQRKRTILTIVGIILSVALISALGTMGQTLKDNLIQNTKYEDGAFHFGYSKPTPELYEVLRKHALVERLGYYRAGESRPLESSINVSIEEADGEALQLLPIHLHQGRLPAAPDELIVERWILERLPGSPGLNGSARLVGPDGELRDYRIVGVLNNEKSSQINGSSRAFTLADPANIRIDSKGLLLLTFKSGVDISGQIDDFTRLNASLFTNTTLLAYLGESEDNSLNSALSVIFGTLIGLVVLSTVAVIYNAFHIAVLERVRQFGLLRTLGATPAQIRSLVLREATVLSTIGVPAGLLIGWFGLWLVLWLMTKAGLQILMMETFELTFHWWIFAGSFAIGYLAVHLAAWLPAHKASSVSPVDAAKGAGGIVRESYRRLRIPSLLHLAGIEGRMAANNIRRNRTKFRITTFSIVISIMLFIVFHYFTQQTLSLTTTTNEDDRIAFQLTRTAAPDENGGQSLTAPLIPDEWIGEIADWPGVEDVYGIYDRLLLPALVPEAKLNSDFLERTNSLYEKAAAGGHESYQVPSRILLYDEARLKRAAQYLQTGTADPVRLAEGDGVLLIQTVKPVQRNGKKGIMDLTRYKVGDTIAVRTSSDSNSETAAFREVTVAGILTQSPFDSPYQEEGLTIIGTKGTFAKLLEAAAADDPSADYDAERRGVEIALRDGADAEPVRERLQELARAHPGSRLIDYAENQKQARNFNVQMQIFVYGFLVVIGGIGSLNIINTVQTNLLLRRREIGLLQAVGMTMGQIRKMATGEGVWFGVIGSFWGILLGVVLSGFLHMQITNVQDYPFQFPWGASLIACSAALLVGVVSVQGPLRKMEKANLLEELREEA</sequence>
<keyword evidence="3 7" id="KW-0812">Transmembrane</keyword>
<dbReference type="InterPro" id="IPR025857">
    <property type="entry name" value="MacB_PCD"/>
</dbReference>